<keyword evidence="11" id="KW-0966">Cell projection</keyword>
<evidence type="ECO:0000313" key="10">
    <source>
        <dbReference type="EMBL" id="MDO7253861.1"/>
    </source>
</evidence>
<evidence type="ECO:0000259" key="8">
    <source>
        <dbReference type="Pfam" id="PF07559"/>
    </source>
</evidence>
<accession>A0AA90Q0E9</accession>
<dbReference type="Proteomes" id="UP001177258">
    <property type="component" value="Unassembled WGS sequence"/>
</dbReference>
<evidence type="ECO:0000256" key="3">
    <source>
        <dbReference type="ARBA" id="ARBA00019015"/>
    </source>
</evidence>
<evidence type="ECO:0000256" key="2">
    <source>
        <dbReference type="ARBA" id="ARBA00009677"/>
    </source>
</evidence>
<evidence type="ECO:0000256" key="5">
    <source>
        <dbReference type="RuleBase" id="RU362116"/>
    </source>
</evidence>
<evidence type="ECO:0000313" key="11">
    <source>
        <dbReference type="EMBL" id="MDP2539793.1"/>
    </source>
</evidence>
<evidence type="ECO:0000313" key="13">
    <source>
        <dbReference type="Proteomes" id="UP001240777"/>
    </source>
</evidence>
<sequence length="601" mass="66299">MNDTILNSYSGIKTHQFGLDSISNNIANVNTTGYRENIPEFKSLFSTHLESLGGSSAISNDRNFGSSGASNAISTKSGNYHQTDGEFDMAYQGKGWFIVGPNQKGDFKIDKDGYEQKQANYFTRDGAFSRDADGYLVNSEGYYVYGINLDKIKNGVFVSSNDNEKDLKELSDNNLKPLNIPQELKFQPVLTSQVNISVNLNPKSNFQNAQDVFLDPSGKLIEDKFKNQDMNALANNDEKSLDTSIYDDISFKISKDGKDEEYDFKYGSGGEKENEFRTIGDLQKLLKDKTGLDLDVSRDKNGDPKKPLSLSIINNTADMNLSIGGKMAQILGLNAAEIPLKKGSSQDSNPIKVPFYSTSTEIYDKDGKKFLLKSDYVMQDSGDNKSTPPINQKWEVKTAVYDFKGDVMVSKKPVTQTIEFDSDGNMIADDAEVDFKDNKIKYSLKGSKDYKSSNLAYQDSKLTQVSQDGKPEGALREIRVDSNGIIYLAFSNGVTEAMGRVGIAAFVNDQGLRKVGGNLLEMTSSTVNGDNKLLSGNPILGWNEDGVLKFGKVMYKNLETSNVDVGNALTNLILMQRGYSMNAKAFTTGDDLIKEAINLKK</sequence>
<reference evidence="10 12" key="3">
    <citation type="journal article" date="2024" name="Syst. Appl. Microbiol.">
        <title>Helicobacter cappadocius sp. nov., from lizards: The first psychrotrophic Helicobacter species.</title>
        <authorList>
            <person name="Aydin F."/>
            <person name="Tarhane S."/>
            <person name="Karakaya E."/>
            <person name="Abay S."/>
            <person name="Kayman T."/>
            <person name="Guran O."/>
            <person name="Bozkurt E."/>
            <person name="Uzum N."/>
            <person name="Avci A."/>
            <person name="Olgun K."/>
            <person name="Jablonski D."/>
            <person name="Guran C."/>
            <person name="Burcin Saticioglu I."/>
        </authorList>
    </citation>
    <scope>NUCLEOTIDE SEQUENCE [LARGE SCALE GENOMIC DNA]</scope>
    <source>
        <strain evidence="10">Faydin-H75</strain>
        <strain evidence="12">faydin-H76</strain>
    </source>
</reference>
<dbReference type="Pfam" id="PF06429">
    <property type="entry name" value="Flg_bbr_C"/>
    <property type="match status" value="1"/>
</dbReference>
<dbReference type="PANTHER" id="PTHR30435:SF19">
    <property type="entry name" value="FLAGELLAR BASAL-BODY ROD PROTEIN FLGG"/>
    <property type="match status" value="1"/>
</dbReference>
<dbReference type="GO" id="GO:0071978">
    <property type="term" value="P:bacterial-type flagellum-dependent swarming motility"/>
    <property type="evidence" value="ECO:0007669"/>
    <property type="project" value="TreeGrafter"/>
</dbReference>
<feature type="domain" description="Flagellar basal body rod protein N-terminal" evidence="6">
    <location>
        <begin position="10"/>
        <end position="35"/>
    </location>
</feature>
<evidence type="ECO:0000313" key="12">
    <source>
        <dbReference type="Proteomes" id="UP001177258"/>
    </source>
</evidence>
<feature type="domain" description="Flagellar hook protein FlgE/F/G-like D1" evidence="9">
    <location>
        <begin position="116"/>
        <end position="177"/>
    </location>
</feature>
<dbReference type="NCBIfam" id="NF004495">
    <property type="entry name" value="PRK05841.1"/>
    <property type="match status" value="1"/>
</dbReference>
<feature type="domain" description="Flagellar hook protein FlgE D2" evidence="8">
    <location>
        <begin position="355"/>
        <end position="467"/>
    </location>
</feature>
<dbReference type="InterPro" id="IPR037925">
    <property type="entry name" value="FlgE/F/G-like"/>
</dbReference>
<dbReference type="InterPro" id="IPR019776">
    <property type="entry name" value="Flagellar_basal_body_rod_CS"/>
</dbReference>
<evidence type="ECO:0000259" key="9">
    <source>
        <dbReference type="Pfam" id="PF22692"/>
    </source>
</evidence>
<dbReference type="EMBL" id="JAUPEV010000016">
    <property type="protein sequence ID" value="MDO7253861.1"/>
    <property type="molecule type" value="Genomic_DNA"/>
</dbReference>
<comment type="similarity">
    <text evidence="2 5">Belongs to the flagella basal body rod proteins family.</text>
</comment>
<dbReference type="GO" id="GO:0009425">
    <property type="term" value="C:bacterial-type flagellum basal body"/>
    <property type="evidence" value="ECO:0007669"/>
    <property type="project" value="UniProtKB-SubCell"/>
</dbReference>
<comment type="subcellular location">
    <subcellularLocation>
        <location evidence="1 5">Bacterial flagellum basal body</location>
    </subcellularLocation>
</comment>
<name>A0AA90Q0E9_9HELI</name>
<dbReference type="NCBIfam" id="TIGR03506">
    <property type="entry name" value="FlgEFG_subfam"/>
    <property type="match status" value="2"/>
</dbReference>
<evidence type="ECO:0000259" key="6">
    <source>
        <dbReference type="Pfam" id="PF00460"/>
    </source>
</evidence>
<dbReference type="InterPro" id="IPR037058">
    <property type="entry name" value="Falgellar_hook_FlgE_sf"/>
</dbReference>
<dbReference type="PANTHER" id="PTHR30435">
    <property type="entry name" value="FLAGELLAR PROTEIN"/>
    <property type="match status" value="1"/>
</dbReference>
<evidence type="ECO:0000256" key="1">
    <source>
        <dbReference type="ARBA" id="ARBA00004117"/>
    </source>
</evidence>
<keyword evidence="13" id="KW-1185">Reference proteome</keyword>
<evidence type="ECO:0000259" key="7">
    <source>
        <dbReference type="Pfam" id="PF06429"/>
    </source>
</evidence>
<dbReference type="InterPro" id="IPR010930">
    <property type="entry name" value="Flg_bb/hook_C_dom"/>
</dbReference>
<protein>
    <recommendedName>
        <fullName evidence="3">Flagellar hook protein FlgE</fullName>
    </recommendedName>
</protein>
<dbReference type="Pfam" id="PF22692">
    <property type="entry name" value="LlgE_F_G_D1"/>
    <property type="match status" value="1"/>
</dbReference>
<dbReference type="RefSeq" id="WP_305517700.1">
    <property type="nucleotide sequence ID" value="NZ_JAUPEV010000016.1"/>
</dbReference>
<dbReference type="InterPro" id="IPR053967">
    <property type="entry name" value="LlgE_F_G-like_D1"/>
</dbReference>
<dbReference type="InterPro" id="IPR001444">
    <property type="entry name" value="Flag_bb_rod_N"/>
</dbReference>
<keyword evidence="11" id="KW-0282">Flagellum</keyword>
<gene>
    <name evidence="10" type="ORF">Q5I04_08090</name>
    <name evidence="11" type="ORF">Q5I06_08400</name>
</gene>
<feature type="domain" description="Flagellar basal-body/hook protein C-terminal" evidence="7">
    <location>
        <begin position="557"/>
        <end position="599"/>
    </location>
</feature>
<dbReference type="InterPro" id="IPR020013">
    <property type="entry name" value="Flagellar_FlgE/F/G"/>
</dbReference>
<dbReference type="EMBL" id="JAUYZK010000017">
    <property type="protein sequence ID" value="MDP2539793.1"/>
    <property type="molecule type" value="Genomic_DNA"/>
</dbReference>
<keyword evidence="11" id="KW-0969">Cilium</keyword>
<proteinExistence type="inferred from homology"/>
<organism evidence="11 12">
    <name type="scientific">Helicobacter cappadocius</name>
    <dbReference type="NCBI Taxonomy" id="3063998"/>
    <lineage>
        <taxon>Bacteria</taxon>
        <taxon>Pseudomonadati</taxon>
        <taxon>Campylobacterota</taxon>
        <taxon>Epsilonproteobacteria</taxon>
        <taxon>Campylobacterales</taxon>
        <taxon>Helicobacteraceae</taxon>
        <taxon>Helicobacter</taxon>
    </lineage>
</organism>
<reference evidence="10" key="2">
    <citation type="submission" date="2023-07" db="EMBL/GenBank/DDBJ databases">
        <authorList>
            <person name="Aydin F."/>
            <person name="Tarhane S."/>
            <person name="Saticioglu I.B."/>
            <person name="Karakaya E."/>
            <person name="Abay S."/>
            <person name="Guran O."/>
            <person name="Bozkurt E."/>
            <person name="Uzum N."/>
            <person name="Olgun K."/>
            <person name="Jablonski D."/>
        </authorList>
    </citation>
    <scope>NUCLEOTIDE SEQUENCE</scope>
    <source>
        <strain evidence="10">Faydin-H75</strain>
    </source>
</reference>
<dbReference type="AlphaFoldDB" id="A0AA90Q0E9"/>
<dbReference type="InterPro" id="IPR011491">
    <property type="entry name" value="FlgE_D2"/>
</dbReference>
<evidence type="ECO:0000256" key="4">
    <source>
        <dbReference type="ARBA" id="ARBA00023143"/>
    </source>
</evidence>
<reference evidence="11 13" key="1">
    <citation type="submission" date="2023-07" db="EMBL/GenBank/DDBJ databases">
        <title>Unpublished Manusciprt.</title>
        <authorList>
            <person name="Aydin F."/>
            <person name="Tarhane S."/>
            <person name="Saticioglu I.B."/>
            <person name="Karakaya E."/>
            <person name="Abay S."/>
            <person name="Guran O."/>
            <person name="Bozkurt E."/>
            <person name="Uzum N."/>
            <person name="Olgun K."/>
            <person name="Jablonski D."/>
        </authorList>
    </citation>
    <scope>NUCLEOTIDE SEQUENCE</scope>
    <source>
        <strain evidence="13">faydin-H75</strain>
        <strain evidence="11">Faydin-H76</strain>
    </source>
</reference>
<dbReference type="Gene3D" id="2.60.98.20">
    <property type="entry name" value="Flagellar hook protein FlgE"/>
    <property type="match status" value="1"/>
</dbReference>
<dbReference type="PROSITE" id="PS00588">
    <property type="entry name" value="FLAGELLA_BB_ROD"/>
    <property type="match status" value="1"/>
</dbReference>
<dbReference type="SUPFAM" id="SSF117143">
    <property type="entry name" value="Flagellar hook protein flgE"/>
    <property type="match status" value="1"/>
</dbReference>
<keyword evidence="4 5" id="KW-0975">Bacterial flagellum</keyword>
<dbReference type="Proteomes" id="UP001240777">
    <property type="component" value="Unassembled WGS sequence"/>
</dbReference>
<dbReference type="Pfam" id="PF07559">
    <property type="entry name" value="FlgE_D2"/>
    <property type="match status" value="1"/>
</dbReference>
<comment type="caution">
    <text evidence="11">The sequence shown here is derived from an EMBL/GenBank/DDBJ whole genome shotgun (WGS) entry which is preliminary data.</text>
</comment>
<dbReference type="Pfam" id="PF00460">
    <property type="entry name" value="Flg_bb_rod"/>
    <property type="match status" value="1"/>
</dbReference>